<proteinExistence type="predicted"/>
<comment type="caution">
    <text evidence="2">The sequence shown here is derived from an EMBL/GenBank/DDBJ whole genome shotgun (WGS) entry which is preliminary data.</text>
</comment>
<protein>
    <submittedName>
        <fullName evidence="2">Uncharacterized protein</fullName>
    </submittedName>
</protein>
<sequence>MSFMEDPLAVKLAAKLLFEILLGLHGVVAIARSSESIRLQGELTAARETIEELCDALFMKEPFLSSMIRTRFGHIDPAGLSGVKEEPTSTKGLPPGFSSPANGVRKDKDNSEGGLFPKIVNISKDTFSLYGLDA</sequence>
<reference evidence="2" key="1">
    <citation type="submission" date="2020-09" db="EMBL/GenBank/DDBJ databases">
        <title>Genome-Enabled Discovery of Anthraquinone Biosynthesis in Senna tora.</title>
        <authorList>
            <person name="Kang S.-H."/>
            <person name="Pandey R.P."/>
            <person name="Lee C.-M."/>
            <person name="Sim J.-S."/>
            <person name="Jeong J.-T."/>
            <person name="Choi B.-S."/>
            <person name="Jung M."/>
            <person name="Ginzburg D."/>
            <person name="Zhao K."/>
            <person name="Won S.Y."/>
            <person name="Oh T.-J."/>
            <person name="Yu Y."/>
            <person name="Kim N.-H."/>
            <person name="Lee O.R."/>
            <person name="Lee T.-H."/>
            <person name="Bashyal P."/>
            <person name="Kim T.-S."/>
            <person name="Lee W.-H."/>
            <person name="Kawkins C."/>
            <person name="Kim C.-K."/>
            <person name="Kim J.S."/>
            <person name="Ahn B.O."/>
            <person name="Rhee S.Y."/>
            <person name="Sohng J.K."/>
        </authorList>
    </citation>
    <scope>NUCLEOTIDE SEQUENCE</scope>
    <source>
        <tissue evidence="2">Leaf</tissue>
    </source>
</reference>
<dbReference type="AlphaFoldDB" id="A0A834TS55"/>
<evidence type="ECO:0000256" key="1">
    <source>
        <dbReference type="SAM" id="MobiDB-lite"/>
    </source>
</evidence>
<accession>A0A834TS55</accession>
<dbReference type="EMBL" id="JAAIUW010000006">
    <property type="protein sequence ID" value="KAF7827458.1"/>
    <property type="molecule type" value="Genomic_DNA"/>
</dbReference>
<name>A0A834TS55_9FABA</name>
<feature type="region of interest" description="Disordered" evidence="1">
    <location>
        <begin position="79"/>
        <end position="114"/>
    </location>
</feature>
<evidence type="ECO:0000313" key="2">
    <source>
        <dbReference type="EMBL" id="KAF7827458.1"/>
    </source>
</evidence>
<keyword evidence="3" id="KW-1185">Reference proteome</keyword>
<dbReference type="Proteomes" id="UP000634136">
    <property type="component" value="Unassembled WGS sequence"/>
</dbReference>
<gene>
    <name evidence="2" type="ORF">G2W53_018622</name>
</gene>
<organism evidence="2 3">
    <name type="scientific">Senna tora</name>
    <dbReference type="NCBI Taxonomy" id="362788"/>
    <lineage>
        <taxon>Eukaryota</taxon>
        <taxon>Viridiplantae</taxon>
        <taxon>Streptophyta</taxon>
        <taxon>Embryophyta</taxon>
        <taxon>Tracheophyta</taxon>
        <taxon>Spermatophyta</taxon>
        <taxon>Magnoliopsida</taxon>
        <taxon>eudicotyledons</taxon>
        <taxon>Gunneridae</taxon>
        <taxon>Pentapetalae</taxon>
        <taxon>rosids</taxon>
        <taxon>fabids</taxon>
        <taxon>Fabales</taxon>
        <taxon>Fabaceae</taxon>
        <taxon>Caesalpinioideae</taxon>
        <taxon>Cassia clade</taxon>
        <taxon>Senna</taxon>
    </lineage>
</organism>
<evidence type="ECO:0000313" key="3">
    <source>
        <dbReference type="Proteomes" id="UP000634136"/>
    </source>
</evidence>